<organism evidence="3 4">
    <name type="scientific">Weissella paramesenteroides ATCC 33313</name>
    <dbReference type="NCBI Taxonomy" id="585506"/>
    <lineage>
        <taxon>Bacteria</taxon>
        <taxon>Bacillati</taxon>
        <taxon>Bacillota</taxon>
        <taxon>Bacilli</taxon>
        <taxon>Lactobacillales</taxon>
        <taxon>Lactobacillaceae</taxon>
        <taxon>Weissella</taxon>
    </lineage>
</organism>
<dbReference type="Proteomes" id="UP000004528">
    <property type="component" value="Unassembled WGS sequence"/>
</dbReference>
<reference evidence="3 4" key="1">
    <citation type="submission" date="2009-04" db="EMBL/GenBank/DDBJ databases">
        <authorList>
            <person name="Qin X."/>
            <person name="Bachman B."/>
            <person name="Battles P."/>
            <person name="Bell A."/>
            <person name="Bess C."/>
            <person name="Bickham C."/>
            <person name="Chaboub L."/>
            <person name="Chen D."/>
            <person name="Coyle M."/>
            <person name="Deiros D.R."/>
            <person name="Dinh H."/>
            <person name="Forbes L."/>
            <person name="Fowler G."/>
            <person name="Francisco L."/>
            <person name="Fu Q."/>
            <person name="Gubbala S."/>
            <person name="Hale W."/>
            <person name="Han Y."/>
            <person name="Hemphill L."/>
            <person name="Highlander S.K."/>
            <person name="Hirani K."/>
            <person name="Hogues M."/>
            <person name="Jackson L."/>
            <person name="Jakkamsetti A."/>
            <person name="Javaid M."/>
            <person name="Jiang H."/>
            <person name="Korchina V."/>
            <person name="Kovar C."/>
            <person name="Lara F."/>
            <person name="Lee S."/>
            <person name="Mata R."/>
            <person name="Mathew T."/>
            <person name="Moen C."/>
            <person name="Morales K."/>
            <person name="Munidasa M."/>
            <person name="Nazareth L."/>
            <person name="Ngo R."/>
            <person name="Nguyen L."/>
            <person name="Okwuonu G."/>
            <person name="Ongeri F."/>
            <person name="Patil S."/>
            <person name="Petrosino J."/>
            <person name="Pham C."/>
            <person name="Pham P."/>
            <person name="Pu L.-L."/>
            <person name="Puazo M."/>
            <person name="Raj R."/>
            <person name="Reid J."/>
            <person name="Rouhana J."/>
            <person name="Saada N."/>
            <person name="Shang Y."/>
            <person name="Simmons D."/>
            <person name="Thornton R."/>
            <person name="Warren J."/>
            <person name="Weissenberger G."/>
            <person name="Zhang J."/>
            <person name="Zhang L."/>
            <person name="Zhou C."/>
            <person name="Zhu D."/>
            <person name="Muzny D."/>
            <person name="Worley K."/>
            <person name="Gibbs R."/>
        </authorList>
    </citation>
    <scope>NUCLEOTIDE SEQUENCE [LARGE SCALE GENOMIC DNA]</scope>
    <source>
        <strain evidence="3 4">ATCC 33313</strain>
    </source>
</reference>
<dbReference type="HOGENOM" id="CLU_089609_0_0_9"/>
<name>C5RBV4_WEIPA</name>
<proteinExistence type="predicted"/>
<sequence length="177" mass="20644">MTKTIRELANELNVSKQTIQYHYQRLSPKDQQKDTNGRNVINQHTEEIIRNKVTKTLSTNNTTNTDKDNKETKDNSAALILSLEAQIEDLKSERDKQFATKDKQIASKDRQIDSLTKLLDQSQQLQLMAEKKIKELQKIEQPKTEDTVKENTVTEPTNSNNQNETTKAPKKWWQFWN</sequence>
<evidence type="ECO:0000256" key="1">
    <source>
        <dbReference type="SAM" id="Coils"/>
    </source>
</evidence>
<dbReference type="RefSeq" id="WP_002827224.1">
    <property type="nucleotide sequence ID" value="NZ_GG697128.1"/>
</dbReference>
<feature type="coiled-coil region" evidence="1">
    <location>
        <begin position="73"/>
        <end position="100"/>
    </location>
</feature>
<accession>C5RBV4</accession>
<protein>
    <recommendedName>
        <fullName evidence="5">DUF536 domain-containing protein</fullName>
    </recommendedName>
</protein>
<keyword evidence="1" id="KW-0175">Coiled coil</keyword>
<dbReference type="STRING" id="585506.HMPREF0877_1450"/>
<feature type="compositionally biased region" description="Basic and acidic residues" evidence="2">
    <location>
        <begin position="139"/>
        <end position="149"/>
    </location>
</feature>
<gene>
    <name evidence="3" type="ORF">HMPREF0877_1450</name>
</gene>
<evidence type="ECO:0000313" key="4">
    <source>
        <dbReference type="Proteomes" id="UP000004528"/>
    </source>
</evidence>
<comment type="caution">
    <text evidence="3">The sequence shown here is derived from an EMBL/GenBank/DDBJ whole genome shotgun (WGS) entry which is preliminary data.</text>
</comment>
<dbReference type="eggNOG" id="ENOG502ZSXX">
    <property type="taxonomic scope" value="Bacteria"/>
</dbReference>
<feature type="compositionally biased region" description="Polar residues" evidence="2">
    <location>
        <begin position="150"/>
        <end position="166"/>
    </location>
</feature>
<evidence type="ECO:0000256" key="2">
    <source>
        <dbReference type="SAM" id="MobiDB-lite"/>
    </source>
</evidence>
<evidence type="ECO:0000313" key="3">
    <source>
        <dbReference type="EMBL" id="EER74349.1"/>
    </source>
</evidence>
<feature type="region of interest" description="Disordered" evidence="2">
    <location>
        <begin position="139"/>
        <end position="177"/>
    </location>
</feature>
<keyword evidence="4" id="KW-1185">Reference proteome</keyword>
<dbReference type="AlphaFoldDB" id="C5RBV4"/>
<dbReference type="EMBL" id="ACKU01000026">
    <property type="protein sequence ID" value="EER74349.1"/>
    <property type="molecule type" value="Genomic_DNA"/>
</dbReference>
<dbReference type="OrthoDB" id="2066274at2"/>
<evidence type="ECO:0008006" key="5">
    <source>
        <dbReference type="Google" id="ProtNLM"/>
    </source>
</evidence>